<feature type="compositionally biased region" description="Polar residues" evidence="10">
    <location>
        <begin position="284"/>
        <end position="300"/>
    </location>
</feature>
<feature type="compositionally biased region" description="Low complexity" evidence="10">
    <location>
        <begin position="313"/>
        <end position="322"/>
    </location>
</feature>
<gene>
    <name evidence="12" type="ORF">M514_08310</name>
</gene>
<dbReference type="EMBL" id="KL367504">
    <property type="protein sequence ID" value="KFD68541.1"/>
    <property type="molecule type" value="Genomic_DNA"/>
</dbReference>
<dbReference type="GO" id="GO:0004722">
    <property type="term" value="F:protein serine/threonine phosphatase activity"/>
    <property type="evidence" value="ECO:0007669"/>
    <property type="project" value="UniProtKB-EC"/>
</dbReference>
<feature type="non-terminal residue" evidence="12">
    <location>
        <position position="1"/>
    </location>
</feature>
<evidence type="ECO:0000259" key="11">
    <source>
        <dbReference type="PROSITE" id="PS51746"/>
    </source>
</evidence>
<feature type="region of interest" description="Disordered" evidence="10">
    <location>
        <begin position="218"/>
        <end position="323"/>
    </location>
</feature>
<dbReference type="Pfam" id="PF00481">
    <property type="entry name" value="PP2C"/>
    <property type="match status" value="2"/>
</dbReference>
<feature type="domain" description="PPM-type phosphatase" evidence="11">
    <location>
        <begin position="57"/>
        <end position="522"/>
    </location>
</feature>
<keyword evidence="8" id="KW-0464">Manganese</keyword>
<evidence type="ECO:0000256" key="7">
    <source>
        <dbReference type="ARBA" id="ARBA00022912"/>
    </source>
</evidence>
<dbReference type="PANTHER" id="PTHR13832">
    <property type="entry name" value="PROTEIN PHOSPHATASE 2C"/>
    <property type="match status" value="1"/>
</dbReference>
<comment type="cofactor">
    <cofactor evidence="1">
        <name>Mn(2+)</name>
        <dbReference type="ChEBI" id="CHEBI:29035"/>
    </cofactor>
</comment>
<dbReference type="AlphaFoldDB" id="A0A085NGE5"/>
<evidence type="ECO:0000256" key="2">
    <source>
        <dbReference type="ARBA" id="ARBA00006702"/>
    </source>
</evidence>
<dbReference type="InterPro" id="IPR000222">
    <property type="entry name" value="PP2C_BS"/>
</dbReference>
<dbReference type="InterPro" id="IPR015655">
    <property type="entry name" value="PP2C"/>
</dbReference>
<dbReference type="InterPro" id="IPR001932">
    <property type="entry name" value="PPM-type_phosphatase-like_dom"/>
</dbReference>
<keyword evidence="5 9" id="KW-0378">Hydrolase</keyword>
<dbReference type="Gene3D" id="3.60.40.10">
    <property type="entry name" value="PPM-type phosphatase domain"/>
    <property type="match status" value="2"/>
</dbReference>
<dbReference type="PROSITE" id="PS01032">
    <property type="entry name" value="PPM_1"/>
    <property type="match status" value="1"/>
</dbReference>
<evidence type="ECO:0000256" key="1">
    <source>
        <dbReference type="ARBA" id="ARBA00001936"/>
    </source>
</evidence>
<evidence type="ECO:0000256" key="4">
    <source>
        <dbReference type="ARBA" id="ARBA00022723"/>
    </source>
</evidence>
<evidence type="ECO:0000256" key="10">
    <source>
        <dbReference type="SAM" id="MobiDB-lite"/>
    </source>
</evidence>
<evidence type="ECO:0000256" key="3">
    <source>
        <dbReference type="ARBA" id="ARBA00013081"/>
    </source>
</evidence>
<accession>A0A085NGE5</accession>
<reference evidence="12" key="1">
    <citation type="journal article" date="2014" name="Nat. Genet.">
        <title>Genome and transcriptome of the porcine whipworm Trichuris suis.</title>
        <authorList>
            <person name="Jex A.R."/>
            <person name="Nejsum P."/>
            <person name="Schwarz E.M."/>
            <person name="Hu L."/>
            <person name="Young N.D."/>
            <person name="Hall R.S."/>
            <person name="Korhonen P.K."/>
            <person name="Liao S."/>
            <person name="Thamsborg S."/>
            <person name="Xia J."/>
            <person name="Xu P."/>
            <person name="Wang S."/>
            <person name="Scheerlinck J.P."/>
            <person name="Hofmann A."/>
            <person name="Sternberg P.W."/>
            <person name="Wang J."/>
            <person name="Gasser R.B."/>
        </authorList>
    </citation>
    <scope>NUCLEOTIDE SEQUENCE [LARGE SCALE GENOMIC DNA]</scope>
    <source>
        <strain evidence="12">DCEP-RM93F</strain>
    </source>
</reference>
<dbReference type="GO" id="GO:0046872">
    <property type="term" value="F:metal ion binding"/>
    <property type="evidence" value="ECO:0007669"/>
    <property type="project" value="UniProtKB-KW"/>
</dbReference>
<protein>
    <recommendedName>
        <fullName evidence="3">protein-serine/threonine phosphatase</fullName>
        <ecNumber evidence="3">3.1.3.16</ecNumber>
    </recommendedName>
</protein>
<comment type="similarity">
    <text evidence="2 9">Belongs to the PP2C family.</text>
</comment>
<keyword evidence="7 9" id="KW-0904">Protein phosphatase</keyword>
<dbReference type="CDD" id="cd00143">
    <property type="entry name" value="PP2Cc"/>
    <property type="match status" value="1"/>
</dbReference>
<evidence type="ECO:0000256" key="5">
    <source>
        <dbReference type="ARBA" id="ARBA00022801"/>
    </source>
</evidence>
<dbReference type="EC" id="3.1.3.16" evidence="3"/>
<organism evidence="12">
    <name type="scientific">Trichuris suis</name>
    <name type="common">pig whipworm</name>
    <dbReference type="NCBI Taxonomy" id="68888"/>
    <lineage>
        <taxon>Eukaryota</taxon>
        <taxon>Metazoa</taxon>
        <taxon>Ecdysozoa</taxon>
        <taxon>Nematoda</taxon>
        <taxon>Enoplea</taxon>
        <taxon>Dorylaimia</taxon>
        <taxon>Trichinellida</taxon>
        <taxon>Trichuridae</taxon>
        <taxon>Trichuris</taxon>
    </lineage>
</organism>
<evidence type="ECO:0000313" key="12">
    <source>
        <dbReference type="EMBL" id="KFD68541.1"/>
    </source>
</evidence>
<dbReference type="InterPro" id="IPR036457">
    <property type="entry name" value="PPM-type-like_dom_sf"/>
</dbReference>
<dbReference type="SMART" id="SM00332">
    <property type="entry name" value="PP2Cc"/>
    <property type="match status" value="1"/>
</dbReference>
<evidence type="ECO:0000256" key="8">
    <source>
        <dbReference type="ARBA" id="ARBA00023211"/>
    </source>
</evidence>
<dbReference type="SUPFAM" id="SSF81606">
    <property type="entry name" value="PP2C-like"/>
    <property type="match status" value="1"/>
</dbReference>
<evidence type="ECO:0000256" key="6">
    <source>
        <dbReference type="ARBA" id="ARBA00022842"/>
    </source>
</evidence>
<evidence type="ECO:0000256" key="9">
    <source>
        <dbReference type="RuleBase" id="RU003465"/>
    </source>
</evidence>
<dbReference type="PANTHER" id="PTHR13832:SF803">
    <property type="entry name" value="PROTEIN PHOSPHATASE 1G"/>
    <property type="match status" value="1"/>
</dbReference>
<sequence length="526" mass="57453">ITLAAFACCFKLFFRYRAFTLRYLPPFAFSIRLLMGAYLTSPNTEKVSEQGKGNFVKYGAVSMQGWRISQEDAHNCILNFDGSDCCFFAVYDGHGGAEVAQFAAEEFPNFLKSMPAWKESNIPLALESGFLAFDEGLLREPFFHRLKEIAKCSSSASDAAIDDDERIGLYEESTIAVEELRKRYGISLSETPNSKRRSTEMLSFEESDYQKEFAENGAHQTERLEVPSDDLLNGPPKSGNIAISPKRAKVEDESETFVENNVNPPESPDSLIELEPNATALKFSPSQCNGDASPANYSDSTAEEDSEGYVATSSDGASSDSSVEFDDHCVDYDAVAQFREAAGNMPGVDSGTTACVVVLRDKTVYVANVGDSRCVLCREGIAKDLSVDHKPEDEIEKARIEKAGGAITGDGRVNGGLNLSRAIGDHFYKANDLLPIKDQMISALPDIKIHELEKGDEFLVIACDGIWNSMSSQEVIDFISQRAKEGKEEVDIAAELCNACLSSTTSGDGTGCDNMTVIVVTFQWNG</sequence>
<proteinExistence type="inferred from homology"/>
<keyword evidence="6" id="KW-0460">Magnesium</keyword>
<name>A0A085NGE5_9BILA</name>
<keyword evidence="4" id="KW-0479">Metal-binding</keyword>
<dbReference type="Proteomes" id="UP000030758">
    <property type="component" value="Unassembled WGS sequence"/>
</dbReference>
<dbReference type="PROSITE" id="PS51746">
    <property type="entry name" value="PPM_2"/>
    <property type="match status" value="1"/>
</dbReference>